<dbReference type="EMBL" id="JACHJQ010000001">
    <property type="protein sequence ID" value="MBB4904034.1"/>
    <property type="molecule type" value="Genomic_DNA"/>
</dbReference>
<dbReference type="InterPro" id="IPR037523">
    <property type="entry name" value="VOC_core"/>
</dbReference>
<dbReference type="PANTHER" id="PTHR36437">
    <property type="entry name" value="GLYOXALASE/BLEOMYCIN RESISTANCE PROTEIN/DIOXYGENASE"/>
    <property type="match status" value="1"/>
</dbReference>
<evidence type="ECO:0000313" key="3">
    <source>
        <dbReference type="Proteomes" id="UP000520767"/>
    </source>
</evidence>
<feature type="domain" description="VOC" evidence="1">
    <location>
        <begin position="4"/>
        <end position="125"/>
    </location>
</feature>
<dbReference type="Gene3D" id="3.10.180.10">
    <property type="entry name" value="2,3-Dihydroxybiphenyl 1,2-Dioxygenase, domain 1"/>
    <property type="match status" value="1"/>
</dbReference>
<evidence type="ECO:0000259" key="1">
    <source>
        <dbReference type="PROSITE" id="PS51819"/>
    </source>
</evidence>
<dbReference type="SUPFAM" id="SSF54593">
    <property type="entry name" value="Glyoxalase/Bleomycin resistance protein/Dihydroxybiphenyl dioxygenase"/>
    <property type="match status" value="1"/>
</dbReference>
<dbReference type="Proteomes" id="UP000520767">
    <property type="component" value="Unassembled WGS sequence"/>
</dbReference>
<sequence length="131" mass="15069">MIRGVNQVVLYVEDQEVAKRFWVETLGFALDQDEPYGDERWLSVVSPDGATKLVLSKRQPGWTAPEVRDGIPHSNVFFYTDDVEKTYRELTEKGVDFPEPPSKQFFGWWSMFSDPDGTRYALGQRWGTSQG</sequence>
<comment type="caution">
    <text evidence="2">The sequence shown here is derived from an EMBL/GenBank/DDBJ whole genome shotgun (WGS) entry which is preliminary data.</text>
</comment>
<name>A0A7W7VBI4_9PSEU</name>
<reference evidence="2 3" key="1">
    <citation type="submission" date="2020-08" db="EMBL/GenBank/DDBJ databases">
        <title>Genomic Encyclopedia of Type Strains, Phase III (KMG-III): the genomes of soil and plant-associated and newly described type strains.</title>
        <authorList>
            <person name="Whitman W."/>
        </authorList>
    </citation>
    <scope>NUCLEOTIDE SEQUENCE [LARGE SCALE GENOMIC DNA]</scope>
    <source>
        <strain evidence="2 3">CECT 8960</strain>
    </source>
</reference>
<keyword evidence="3" id="KW-1185">Reference proteome</keyword>
<dbReference type="PANTHER" id="PTHR36437:SF2">
    <property type="entry name" value="GLYOXALASE_BLEOMYCIN RESISTANCE PROTEIN_DIOXYGENASE"/>
    <property type="match status" value="1"/>
</dbReference>
<dbReference type="PROSITE" id="PS51819">
    <property type="entry name" value="VOC"/>
    <property type="match status" value="1"/>
</dbReference>
<dbReference type="InterPro" id="IPR004360">
    <property type="entry name" value="Glyas_Fos-R_dOase_dom"/>
</dbReference>
<dbReference type="Pfam" id="PF00903">
    <property type="entry name" value="Glyoxalase"/>
    <property type="match status" value="1"/>
</dbReference>
<keyword evidence="2" id="KW-0456">Lyase</keyword>
<protein>
    <submittedName>
        <fullName evidence="2">Putative enzyme related to lactoylglutathione lyase</fullName>
    </submittedName>
</protein>
<dbReference type="RefSeq" id="WP_184808342.1">
    <property type="nucleotide sequence ID" value="NZ_JACHJQ010000001.1"/>
</dbReference>
<gene>
    <name evidence="2" type="ORF">FHR82_000244</name>
</gene>
<dbReference type="AlphaFoldDB" id="A0A7W7VBI4"/>
<organism evidence="2 3">
    <name type="scientific">Actinophytocola algeriensis</name>
    <dbReference type="NCBI Taxonomy" id="1768010"/>
    <lineage>
        <taxon>Bacteria</taxon>
        <taxon>Bacillati</taxon>
        <taxon>Actinomycetota</taxon>
        <taxon>Actinomycetes</taxon>
        <taxon>Pseudonocardiales</taxon>
        <taxon>Pseudonocardiaceae</taxon>
    </lineage>
</organism>
<proteinExistence type="predicted"/>
<evidence type="ECO:0000313" key="2">
    <source>
        <dbReference type="EMBL" id="MBB4904034.1"/>
    </source>
</evidence>
<dbReference type="GO" id="GO:0016829">
    <property type="term" value="F:lyase activity"/>
    <property type="evidence" value="ECO:0007669"/>
    <property type="project" value="UniProtKB-KW"/>
</dbReference>
<accession>A0A7W7VBI4</accession>
<dbReference type="InterPro" id="IPR029068">
    <property type="entry name" value="Glyas_Bleomycin-R_OHBP_Dase"/>
</dbReference>